<dbReference type="AlphaFoldDB" id="A0AAP9GSJ2"/>
<organism evidence="1 2">
    <name type="scientific">Acinetobacter towneri</name>
    <dbReference type="NCBI Taxonomy" id="202956"/>
    <lineage>
        <taxon>Bacteria</taxon>
        <taxon>Pseudomonadati</taxon>
        <taxon>Pseudomonadota</taxon>
        <taxon>Gammaproteobacteria</taxon>
        <taxon>Moraxellales</taxon>
        <taxon>Moraxellaceae</taxon>
        <taxon>Acinetobacter</taxon>
    </lineage>
</organism>
<protein>
    <submittedName>
        <fullName evidence="1">Uncharacterized protein</fullName>
    </submittedName>
</protein>
<evidence type="ECO:0000313" key="1">
    <source>
        <dbReference type="EMBL" id="QGM26451.1"/>
    </source>
</evidence>
<dbReference type="EMBL" id="CP046045">
    <property type="protein sequence ID" value="QGM26451.1"/>
    <property type="molecule type" value="Genomic_DNA"/>
</dbReference>
<evidence type="ECO:0000313" key="2">
    <source>
        <dbReference type="Proteomes" id="UP000405075"/>
    </source>
</evidence>
<dbReference type="RefSeq" id="WP_004974218.1">
    <property type="nucleotide sequence ID" value="NZ_BBNL01000005.1"/>
</dbReference>
<proteinExistence type="predicted"/>
<reference evidence="2" key="1">
    <citation type="submission" date="2019-11" db="EMBL/GenBank/DDBJ databases">
        <title>Escherichia coli 1916D6.</title>
        <authorList>
            <person name="Yao H."/>
            <person name="Du X."/>
            <person name="Yu R."/>
            <person name="Li A."/>
        </authorList>
    </citation>
    <scope>NUCLEOTIDE SEQUENCE [LARGE SCALE GENOMIC DNA]</scope>
    <source>
        <strain evidence="2">19110F47</strain>
    </source>
</reference>
<dbReference type="Proteomes" id="UP000405075">
    <property type="component" value="Chromosome"/>
</dbReference>
<sequence>MVGSSTEVTDKFNTLLEQCYKGNLREFCSEFDVKNRGESFYKRVQKARHRMMNQSISQETIDEFKKYIVFMEFKLLEQECSWDEKKALMEFKSFF</sequence>
<name>A0AAP9GSJ2_9GAMM</name>
<gene>
    <name evidence="1" type="ORF">GJD93_01440</name>
</gene>
<accession>A0AAP9GSJ2</accession>